<evidence type="ECO:0000313" key="1">
    <source>
        <dbReference type="EMBL" id="KKL88399.1"/>
    </source>
</evidence>
<organism evidence="1">
    <name type="scientific">marine sediment metagenome</name>
    <dbReference type="NCBI Taxonomy" id="412755"/>
    <lineage>
        <taxon>unclassified sequences</taxon>
        <taxon>metagenomes</taxon>
        <taxon>ecological metagenomes</taxon>
    </lineage>
</organism>
<proteinExistence type="predicted"/>
<accession>A0A0F9FPJ2</accession>
<comment type="caution">
    <text evidence="1">The sequence shown here is derived from an EMBL/GenBank/DDBJ whole genome shotgun (WGS) entry which is preliminary data.</text>
</comment>
<sequence>MHKSGSGVEIADGLIDSQVTPSSVALRKTQNGCALGVRFYTLHRKGLTYAVPNPS</sequence>
<dbReference type="EMBL" id="LAZR01020576">
    <property type="protein sequence ID" value="KKL88399.1"/>
    <property type="molecule type" value="Genomic_DNA"/>
</dbReference>
<dbReference type="AlphaFoldDB" id="A0A0F9FPJ2"/>
<gene>
    <name evidence="1" type="ORF">LCGC14_1925110</name>
</gene>
<name>A0A0F9FPJ2_9ZZZZ</name>
<protein>
    <submittedName>
        <fullName evidence="1">Uncharacterized protein</fullName>
    </submittedName>
</protein>
<reference evidence="1" key="1">
    <citation type="journal article" date="2015" name="Nature">
        <title>Complex archaea that bridge the gap between prokaryotes and eukaryotes.</title>
        <authorList>
            <person name="Spang A."/>
            <person name="Saw J.H."/>
            <person name="Jorgensen S.L."/>
            <person name="Zaremba-Niedzwiedzka K."/>
            <person name="Martijn J."/>
            <person name="Lind A.E."/>
            <person name="van Eijk R."/>
            <person name="Schleper C."/>
            <person name="Guy L."/>
            <person name="Ettema T.J."/>
        </authorList>
    </citation>
    <scope>NUCLEOTIDE SEQUENCE</scope>
</reference>